<dbReference type="GO" id="GO:0005886">
    <property type="term" value="C:plasma membrane"/>
    <property type="evidence" value="ECO:0007669"/>
    <property type="project" value="UniProtKB-SubCell"/>
</dbReference>
<dbReference type="EMBL" id="CP158252">
    <property type="protein sequence ID" value="XDJ41325.1"/>
    <property type="molecule type" value="Genomic_DNA"/>
</dbReference>
<dbReference type="InterPro" id="IPR003423">
    <property type="entry name" value="OMP_efflux"/>
</dbReference>
<evidence type="ECO:0000313" key="16">
    <source>
        <dbReference type="Proteomes" id="UP001500573"/>
    </source>
</evidence>
<dbReference type="PANTHER" id="PTHR30203">
    <property type="entry name" value="OUTER MEMBRANE CATION EFFLUX PROTEIN"/>
    <property type="match status" value="1"/>
</dbReference>
<dbReference type="Pfam" id="PF02321">
    <property type="entry name" value="OEP"/>
    <property type="match status" value="2"/>
</dbReference>
<dbReference type="GO" id="GO:0015562">
    <property type="term" value="F:efflux transmembrane transporter activity"/>
    <property type="evidence" value="ECO:0007669"/>
    <property type="project" value="InterPro"/>
</dbReference>
<dbReference type="InterPro" id="IPR010131">
    <property type="entry name" value="MdtP/NodT-like"/>
</dbReference>
<keyword evidence="8 9" id="KW-0449">Lipoprotein</keyword>
<evidence type="ECO:0000256" key="4">
    <source>
        <dbReference type="ARBA" id="ARBA00022692"/>
    </source>
</evidence>
<reference evidence="16" key="2">
    <citation type="journal article" date="2019" name="Int. J. Syst. Evol. Microbiol.">
        <title>The Global Catalogue of Microorganisms (GCM) 10K type strain sequencing project: providing services to taxonomists for standard genome sequencing and annotation.</title>
        <authorList>
            <consortium name="The Broad Institute Genomics Platform"/>
            <consortium name="The Broad Institute Genome Sequencing Center for Infectious Disease"/>
            <person name="Wu L."/>
            <person name="Ma J."/>
        </authorList>
    </citation>
    <scope>NUCLEOTIDE SEQUENCE [LARGE SCALE GENOMIC DNA]</scope>
    <source>
        <strain evidence="16">JCM 15515</strain>
    </source>
</reference>
<sequence length="476" mass="50735">MKPFIPLLLALSLSACAPMDPGQPATRALDAQALSLSSDTVIAWPGDHWWARYQDGQLDHLIDQALQSNPSLEAAAARVRMAQAAARGARALQWPQAGANYHFTRQRYTENYIYPPPLGGSYETDTGLGIQLNFNPDLWGRQRALASAAGQRAAAAEASRQQARVLLVSAVAQAYFQLQNARAQAEAIGHIVGKLQEALDITRGRYENGLGTQVDVDQADSAVSAARVQLNQARNNAQLLRNQLAALMGRSPEQLPALAARPGAALPPGVPERLPMALLGRRADITAARLQAEAAGAEVSAAKADFLPNIDLSATFGYLSLGMDKLIRSSSENYSAGPVITLPIFNAGGLNARLEGRRAERDEAIARYNETVLGALREVADARDSIKSLHEQIRHQEASMKAITSAYDVALGRYKAGLGNFVQVLLAQSEALNQTVKTTDLHARAYLLDVQLATALGGGYAQDGGAPGATANPTQP</sequence>
<reference evidence="11" key="1">
    <citation type="journal article" date="2014" name="Int. J. Syst. Evol. Microbiol.">
        <title>Complete genome of a new Firmicutes species belonging to the dominant human colonic microbiota ('Ruminococcus bicirculans') reveals two chromosomes and a selective capacity to utilize plant glucans.</title>
        <authorList>
            <consortium name="NISC Comparative Sequencing Program"/>
            <person name="Wegmann U."/>
            <person name="Louis P."/>
            <person name="Goesmann A."/>
            <person name="Henrissat B."/>
            <person name="Duncan S.H."/>
            <person name="Flint H.J."/>
        </authorList>
    </citation>
    <scope>NUCLEOTIDE SEQUENCE</scope>
    <source>
        <strain evidence="11">JCM 15515</strain>
    </source>
</reference>
<name>A0AB39CX66_9BURK</name>
<dbReference type="SUPFAM" id="SSF56954">
    <property type="entry name" value="Outer membrane efflux proteins (OEP)"/>
    <property type="match status" value="1"/>
</dbReference>
<dbReference type="AlphaFoldDB" id="A0AB39CX66"/>
<reference evidence="13" key="4">
    <citation type="submission" date="2024-05" db="EMBL/GenBank/DDBJ databases">
        <authorList>
            <person name="Luo Y.-C."/>
            <person name="Nicholds J."/>
            <person name="Mortimer T."/>
            <person name="Maboni G."/>
        </authorList>
    </citation>
    <scope>NUCLEOTIDE SEQUENCE</scope>
    <source>
        <strain evidence="15">141555</strain>
        <strain evidence="14">144863</strain>
        <strain evidence="13">151836</strain>
        <strain evidence="12">153920</strain>
    </source>
</reference>
<comment type="subcellular location">
    <subcellularLocation>
        <location evidence="9">Cell membrane</location>
        <topology evidence="9">Lipid-anchor</topology>
    </subcellularLocation>
    <subcellularLocation>
        <location evidence="1">Membrane</location>
    </subcellularLocation>
</comment>
<evidence type="ECO:0000256" key="7">
    <source>
        <dbReference type="ARBA" id="ARBA00023139"/>
    </source>
</evidence>
<dbReference type="Proteomes" id="UP001500573">
    <property type="component" value="Unassembled WGS sequence"/>
</dbReference>
<organism evidence="13">
    <name type="scientific">Castellaniella ginsengisoli</name>
    <dbReference type="NCBI Taxonomy" id="546114"/>
    <lineage>
        <taxon>Bacteria</taxon>
        <taxon>Pseudomonadati</taxon>
        <taxon>Pseudomonadota</taxon>
        <taxon>Betaproteobacteria</taxon>
        <taxon>Burkholderiales</taxon>
        <taxon>Alcaligenaceae</taxon>
        <taxon>Castellaniella</taxon>
    </lineage>
</organism>
<dbReference type="PROSITE" id="PS51257">
    <property type="entry name" value="PROKAR_LIPOPROTEIN"/>
    <property type="match status" value="1"/>
</dbReference>
<proteinExistence type="inferred from homology"/>
<dbReference type="EMBL" id="CP158254">
    <property type="protein sequence ID" value="XDJ46495.1"/>
    <property type="molecule type" value="Genomic_DNA"/>
</dbReference>
<dbReference type="EMBL" id="BAAAEX010000013">
    <property type="protein sequence ID" value="GAA0782129.1"/>
    <property type="molecule type" value="Genomic_DNA"/>
</dbReference>
<evidence type="ECO:0000313" key="11">
    <source>
        <dbReference type="EMBL" id="GAA0782129.1"/>
    </source>
</evidence>
<dbReference type="Gene3D" id="2.20.200.10">
    <property type="entry name" value="Outer membrane efflux proteins (OEP)"/>
    <property type="match status" value="1"/>
</dbReference>
<keyword evidence="3 9" id="KW-1134">Transmembrane beta strand</keyword>
<feature type="coiled-coil region" evidence="10">
    <location>
        <begin position="216"/>
        <end position="250"/>
    </location>
</feature>
<evidence type="ECO:0000313" key="12">
    <source>
        <dbReference type="EMBL" id="XDJ41325.1"/>
    </source>
</evidence>
<dbReference type="EMBL" id="CP158262">
    <property type="protein sequence ID" value="XDJ68474.1"/>
    <property type="molecule type" value="Genomic_DNA"/>
</dbReference>
<evidence type="ECO:0000256" key="10">
    <source>
        <dbReference type="SAM" id="Coils"/>
    </source>
</evidence>
<evidence type="ECO:0000256" key="5">
    <source>
        <dbReference type="ARBA" id="ARBA00022729"/>
    </source>
</evidence>
<keyword evidence="6 9" id="KW-0472">Membrane</keyword>
<protein>
    <submittedName>
        <fullName evidence="13">Efflux transporter outer membrane subunit</fullName>
    </submittedName>
</protein>
<keyword evidence="4 9" id="KW-0812">Transmembrane</keyword>
<evidence type="ECO:0000256" key="2">
    <source>
        <dbReference type="ARBA" id="ARBA00007613"/>
    </source>
</evidence>
<dbReference type="Gene3D" id="1.20.1600.10">
    <property type="entry name" value="Outer membrane efflux proteins (OEP)"/>
    <property type="match status" value="1"/>
</dbReference>
<keyword evidence="16" id="KW-1185">Reference proteome</keyword>
<feature type="chain" id="PRO_5044523336" evidence="9">
    <location>
        <begin position="18"/>
        <end position="476"/>
    </location>
</feature>
<reference evidence="11" key="3">
    <citation type="submission" date="2023-12" db="EMBL/GenBank/DDBJ databases">
        <authorList>
            <person name="Sun Q."/>
            <person name="Inoue M."/>
        </authorList>
    </citation>
    <scope>NUCLEOTIDE SEQUENCE</scope>
    <source>
        <strain evidence="11">JCM 15515</strain>
    </source>
</reference>
<evidence type="ECO:0000256" key="1">
    <source>
        <dbReference type="ARBA" id="ARBA00004370"/>
    </source>
</evidence>
<keyword evidence="5 9" id="KW-0732">Signal</keyword>
<evidence type="ECO:0000256" key="3">
    <source>
        <dbReference type="ARBA" id="ARBA00022452"/>
    </source>
</evidence>
<evidence type="ECO:0000256" key="8">
    <source>
        <dbReference type="ARBA" id="ARBA00023288"/>
    </source>
</evidence>
<evidence type="ECO:0000256" key="9">
    <source>
        <dbReference type="RuleBase" id="RU362097"/>
    </source>
</evidence>
<evidence type="ECO:0000313" key="13">
    <source>
        <dbReference type="EMBL" id="XDJ46495.1"/>
    </source>
</evidence>
<keyword evidence="10" id="KW-0175">Coiled coil</keyword>
<feature type="signal peptide" evidence="9">
    <location>
        <begin position="1"/>
        <end position="17"/>
    </location>
</feature>
<dbReference type="EMBL" id="CP158267">
    <property type="protein sequence ID" value="XDJ79254.1"/>
    <property type="molecule type" value="Genomic_DNA"/>
</dbReference>
<keyword evidence="7 9" id="KW-0564">Palmitate</keyword>
<accession>A0AB39CX66</accession>
<dbReference type="PANTHER" id="PTHR30203:SF20">
    <property type="entry name" value="MULTIDRUG RESISTANCE OUTER MEMBRANE PROTEIN MDTP-RELATED"/>
    <property type="match status" value="1"/>
</dbReference>
<gene>
    <name evidence="14" type="ORF">ABRY94_10265</name>
    <name evidence="12" type="ORF">ABRY99_10225</name>
    <name evidence="13" type="ORF">ABRZ04_09075</name>
    <name evidence="15" type="ORF">ABRZ07_10130</name>
    <name evidence="11" type="ORF">GCM10009108_24380</name>
</gene>
<evidence type="ECO:0000313" key="14">
    <source>
        <dbReference type="EMBL" id="XDJ68474.1"/>
    </source>
</evidence>
<comment type="similarity">
    <text evidence="2 9">Belongs to the outer membrane factor (OMF) (TC 1.B.17) family.</text>
</comment>
<dbReference type="NCBIfam" id="TIGR01845">
    <property type="entry name" value="outer_NodT"/>
    <property type="match status" value="1"/>
</dbReference>
<evidence type="ECO:0000256" key="6">
    <source>
        <dbReference type="ARBA" id="ARBA00023136"/>
    </source>
</evidence>
<dbReference type="RefSeq" id="WP_343839026.1">
    <property type="nucleotide sequence ID" value="NZ_BAAAEX010000013.1"/>
</dbReference>
<evidence type="ECO:0000313" key="15">
    <source>
        <dbReference type="EMBL" id="XDJ79254.1"/>
    </source>
</evidence>